<comment type="similarity">
    <text evidence="1">Belongs to the bacterial solute-binding protein 5 family.</text>
</comment>
<name>A0ABU2FZX5_9EURY</name>
<feature type="region of interest" description="Disordered" evidence="4">
    <location>
        <begin position="33"/>
        <end position="70"/>
    </location>
</feature>
<sequence>MSDKHRTFHSKLNRRRVLQGLGGVGIAGLAGCAGGSDSETEGQSGTGTGGGSATEDESTDGGSSGSGGSLRMALVKSPIEFDPIVLNDVPSSQVVDRVVEGLYTYDEGTGVVPLLADGEPTVENGGQRYTVTIQDGATFSNGDPVTASDVKYSFEAPVDEQTPNASEVNMVDSITAVDEKTVQFDLQYPFAAFMNTLTWYVVPQSVREEDTDAFNTGDALVGSGPFVFEEWQEGNFVRLSANGEYWGDPQPNLSEIEFVPVEEATTRVTTLRNGENDVIEEIPPQQYTTVRNSISDASISEVPGIGYFYAAFNCNEGPTTDPLVREGIDYAFDMDQAVSNYVEPTGVRQYSPLPSAVAEDWGFPVDQWSQIPRSKDVDQTKALFDEAGVPDDYSFRIIVPPDDKRQQIGITISNGLQEAGWDASVQRLDWGAFLEQYLTGNEDDYNVYTLGWSGTPDPDAFTYYMFGATEDTLGVTDGTFYHDSSEQAATATEKFVEARRTNDQATRKQLYTEGITTVLEDRAHLPAYNLKNSFGVKDYVSDWHAHPVSSFTLATDYNNVSVNQQ</sequence>
<protein>
    <submittedName>
        <fullName evidence="6">ABC transporter substrate-binding protein</fullName>
    </submittedName>
</protein>
<dbReference type="PANTHER" id="PTHR30290">
    <property type="entry name" value="PERIPLASMIC BINDING COMPONENT OF ABC TRANSPORTER"/>
    <property type="match status" value="1"/>
</dbReference>
<dbReference type="InterPro" id="IPR006311">
    <property type="entry name" value="TAT_signal"/>
</dbReference>
<dbReference type="InterPro" id="IPR039424">
    <property type="entry name" value="SBP_5"/>
</dbReference>
<dbReference type="InterPro" id="IPR000914">
    <property type="entry name" value="SBP_5_dom"/>
</dbReference>
<reference evidence="6 7" key="1">
    <citation type="submission" date="2022-06" db="EMBL/GenBank/DDBJ databases">
        <title>Halogeometricum sp. a new haloarchaeum isolate from saline soil.</title>
        <authorList>
            <person name="Strakova D."/>
            <person name="Galisteo C."/>
            <person name="Sanchez-Porro C."/>
            <person name="Ventosa A."/>
        </authorList>
    </citation>
    <scope>NUCLEOTIDE SEQUENCE [LARGE SCALE GENOMIC DNA]</scope>
    <source>
        <strain evidence="7">S3BR25-2</strain>
    </source>
</reference>
<dbReference type="Proteomes" id="UP001254813">
    <property type="component" value="Unassembled WGS sequence"/>
</dbReference>
<dbReference type="PANTHER" id="PTHR30290:SF9">
    <property type="entry name" value="OLIGOPEPTIDE-BINDING PROTEIN APPA"/>
    <property type="match status" value="1"/>
</dbReference>
<dbReference type="PROSITE" id="PS51318">
    <property type="entry name" value="TAT"/>
    <property type="match status" value="1"/>
</dbReference>
<dbReference type="CDD" id="cd00995">
    <property type="entry name" value="PBP2_NikA_DppA_OppA_like"/>
    <property type="match status" value="1"/>
</dbReference>
<evidence type="ECO:0000256" key="2">
    <source>
        <dbReference type="ARBA" id="ARBA00022448"/>
    </source>
</evidence>
<evidence type="ECO:0000256" key="4">
    <source>
        <dbReference type="SAM" id="MobiDB-lite"/>
    </source>
</evidence>
<keyword evidence="3" id="KW-0732">Signal</keyword>
<proteinExistence type="inferred from homology"/>
<evidence type="ECO:0000256" key="3">
    <source>
        <dbReference type="ARBA" id="ARBA00022729"/>
    </source>
</evidence>
<dbReference type="SUPFAM" id="SSF53850">
    <property type="entry name" value="Periplasmic binding protein-like II"/>
    <property type="match status" value="1"/>
</dbReference>
<keyword evidence="7" id="KW-1185">Reference proteome</keyword>
<dbReference type="Pfam" id="PF00496">
    <property type="entry name" value="SBP_bac_5"/>
    <property type="match status" value="1"/>
</dbReference>
<dbReference type="Gene3D" id="3.40.190.10">
    <property type="entry name" value="Periplasmic binding protein-like II"/>
    <property type="match status" value="1"/>
</dbReference>
<dbReference type="PROSITE" id="PS51257">
    <property type="entry name" value="PROKAR_LIPOPROTEIN"/>
    <property type="match status" value="1"/>
</dbReference>
<dbReference type="InterPro" id="IPR030678">
    <property type="entry name" value="Peptide/Ni-bd"/>
</dbReference>
<dbReference type="PIRSF" id="PIRSF002741">
    <property type="entry name" value="MppA"/>
    <property type="match status" value="1"/>
</dbReference>
<dbReference type="Gene3D" id="3.10.105.10">
    <property type="entry name" value="Dipeptide-binding Protein, Domain 3"/>
    <property type="match status" value="1"/>
</dbReference>
<dbReference type="EMBL" id="JAMQOQ010000002">
    <property type="protein sequence ID" value="MDS0294080.1"/>
    <property type="molecule type" value="Genomic_DNA"/>
</dbReference>
<evidence type="ECO:0000313" key="6">
    <source>
        <dbReference type="EMBL" id="MDS0294080.1"/>
    </source>
</evidence>
<evidence type="ECO:0000259" key="5">
    <source>
        <dbReference type="Pfam" id="PF00496"/>
    </source>
</evidence>
<organism evidence="6 7">
    <name type="scientific">Halogeometricum luteum</name>
    <dbReference type="NCBI Taxonomy" id="2950537"/>
    <lineage>
        <taxon>Archaea</taxon>
        <taxon>Methanobacteriati</taxon>
        <taxon>Methanobacteriota</taxon>
        <taxon>Stenosarchaea group</taxon>
        <taxon>Halobacteria</taxon>
        <taxon>Halobacteriales</taxon>
        <taxon>Haloferacaceae</taxon>
        <taxon>Halogeometricum</taxon>
    </lineage>
</organism>
<comment type="caution">
    <text evidence="6">The sequence shown here is derived from an EMBL/GenBank/DDBJ whole genome shotgun (WGS) entry which is preliminary data.</text>
</comment>
<gene>
    <name evidence="6" type="ORF">NDI79_07835</name>
</gene>
<keyword evidence="2" id="KW-0813">Transport</keyword>
<accession>A0ABU2FZX5</accession>
<feature type="domain" description="Solute-binding protein family 5" evidence="5">
    <location>
        <begin position="111"/>
        <end position="470"/>
    </location>
</feature>
<dbReference type="RefSeq" id="WP_310927926.1">
    <property type="nucleotide sequence ID" value="NZ_JAMQOQ010000002.1"/>
</dbReference>
<evidence type="ECO:0000256" key="1">
    <source>
        <dbReference type="ARBA" id="ARBA00005695"/>
    </source>
</evidence>
<evidence type="ECO:0000313" key="7">
    <source>
        <dbReference type="Proteomes" id="UP001254813"/>
    </source>
</evidence>